<proteinExistence type="predicted"/>
<feature type="domain" description="Retrovirus-related Pol polyprotein from transposon TNT 1-94-like beta-barrel" evidence="1">
    <location>
        <begin position="2"/>
        <end position="73"/>
    </location>
</feature>
<gene>
    <name evidence="2" type="ORF">Tci_909075</name>
</gene>
<evidence type="ECO:0000259" key="1">
    <source>
        <dbReference type="Pfam" id="PF22936"/>
    </source>
</evidence>
<reference evidence="2" key="1">
    <citation type="journal article" date="2019" name="Sci. Rep.">
        <title>Draft genome of Tanacetum cinerariifolium, the natural source of mosquito coil.</title>
        <authorList>
            <person name="Yamashiro T."/>
            <person name="Shiraishi A."/>
            <person name="Satake H."/>
            <person name="Nakayama K."/>
        </authorList>
    </citation>
    <scope>NUCLEOTIDE SEQUENCE</scope>
</reference>
<comment type="caution">
    <text evidence="2">The sequence shown here is derived from an EMBL/GenBank/DDBJ whole genome shotgun (WGS) entry which is preliminary data.</text>
</comment>
<name>A0A699VUW0_TANCI</name>
<organism evidence="2">
    <name type="scientific">Tanacetum cinerariifolium</name>
    <name type="common">Dalmatian daisy</name>
    <name type="synonym">Chrysanthemum cinerariifolium</name>
    <dbReference type="NCBI Taxonomy" id="118510"/>
    <lineage>
        <taxon>Eukaryota</taxon>
        <taxon>Viridiplantae</taxon>
        <taxon>Streptophyta</taxon>
        <taxon>Embryophyta</taxon>
        <taxon>Tracheophyta</taxon>
        <taxon>Spermatophyta</taxon>
        <taxon>Magnoliopsida</taxon>
        <taxon>eudicotyledons</taxon>
        <taxon>Gunneridae</taxon>
        <taxon>Pentapetalae</taxon>
        <taxon>asterids</taxon>
        <taxon>campanulids</taxon>
        <taxon>Asterales</taxon>
        <taxon>Asteraceae</taxon>
        <taxon>Asteroideae</taxon>
        <taxon>Anthemideae</taxon>
        <taxon>Anthemidinae</taxon>
        <taxon>Tanacetum</taxon>
    </lineage>
</organism>
<sequence length="126" mass="14614">MWIVDNGCSKHMTGDRSLLRNFVEKFLRTVCFGNYHFTAIKGYGDYVQGNITMCHVYYVESLGHNLFSFGQFCDGDLEVAFRSKSCNMRNLEGDDLLTRDRESNLYTISILIWLLLHPFVLCQKPL</sequence>
<accession>A0A699VUW0</accession>
<evidence type="ECO:0000313" key="2">
    <source>
        <dbReference type="EMBL" id="GFD37106.1"/>
    </source>
</evidence>
<dbReference type="InterPro" id="IPR054722">
    <property type="entry name" value="PolX-like_BBD"/>
</dbReference>
<protein>
    <submittedName>
        <fullName evidence="2">Integrase, catalytic region, zinc finger, CCHC-type, peptidase aspartic, catalytic</fullName>
    </submittedName>
</protein>
<dbReference type="EMBL" id="BKCJ011480826">
    <property type="protein sequence ID" value="GFD37106.1"/>
    <property type="molecule type" value="Genomic_DNA"/>
</dbReference>
<dbReference type="Pfam" id="PF22936">
    <property type="entry name" value="Pol_BBD"/>
    <property type="match status" value="1"/>
</dbReference>
<dbReference type="AlphaFoldDB" id="A0A699VUW0"/>